<comment type="similarity">
    <text evidence="2">Belongs to the bacterial solute-binding protein 5 family.</text>
</comment>
<organism evidence="5 6">
    <name type="scientific">Paracoccus broussonetiae</name>
    <dbReference type="NCBI Taxonomy" id="3075834"/>
    <lineage>
        <taxon>Bacteria</taxon>
        <taxon>Pseudomonadati</taxon>
        <taxon>Pseudomonadota</taxon>
        <taxon>Alphaproteobacteria</taxon>
        <taxon>Rhodobacterales</taxon>
        <taxon>Paracoccaceae</taxon>
        <taxon>Paracoccus</taxon>
    </lineage>
</organism>
<dbReference type="CDD" id="cd00995">
    <property type="entry name" value="PBP2_NikA_DppA_OppA_like"/>
    <property type="match status" value="1"/>
</dbReference>
<dbReference type="InterPro" id="IPR039424">
    <property type="entry name" value="SBP_5"/>
</dbReference>
<name>A0ABU3EJ31_9RHOB</name>
<keyword evidence="3" id="KW-0732">Signal</keyword>
<dbReference type="Gene3D" id="3.10.105.10">
    <property type="entry name" value="Dipeptide-binding Protein, Domain 3"/>
    <property type="match status" value="1"/>
</dbReference>
<dbReference type="Proteomes" id="UP001251085">
    <property type="component" value="Unassembled WGS sequence"/>
</dbReference>
<dbReference type="SUPFAM" id="SSF53850">
    <property type="entry name" value="Periplasmic binding protein-like II"/>
    <property type="match status" value="1"/>
</dbReference>
<proteinExistence type="inferred from homology"/>
<comment type="caution">
    <text evidence="5">The sequence shown here is derived from an EMBL/GenBank/DDBJ whole genome shotgun (WGS) entry which is preliminary data.</text>
</comment>
<dbReference type="RefSeq" id="WP_311761317.1">
    <property type="nucleotide sequence ID" value="NZ_JAVRQI010000019.1"/>
</dbReference>
<accession>A0ABU3EJ31</accession>
<dbReference type="Gene3D" id="3.40.190.10">
    <property type="entry name" value="Periplasmic binding protein-like II"/>
    <property type="match status" value="1"/>
</dbReference>
<comment type="subcellular location">
    <subcellularLocation>
        <location evidence="1">Periplasm</location>
    </subcellularLocation>
</comment>
<evidence type="ECO:0000256" key="3">
    <source>
        <dbReference type="SAM" id="SignalP"/>
    </source>
</evidence>
<dbReference type="Pfam" id="PF00496">
    <property type="entry name" value="SBP_bac_5"/>
    <property type="match status" value="1"/>
</dbReference>
<gene>
    <name evidence="5" type="ORF">RM190_20365</name>
</gene>
<dbReference type="InterPro" id="IPR030678">
    <property type="entry name" value="Peptide/Ni-bd"/>
</dbReference>
<feature type="signal peptide" evidence="3">
    <location>
        <begin position="1"/>
        <end position="16"/>
    </location>
</feature>
<sequence length="523" mass="57778">MNLKSLFGMTAMAVFAATALPGDTLAQQAAPEGEIITLGAGFGSEIPVPRLALGQANDYTQLLYDALIGVAPDGSFDPARGLAEKWEMTDELTWTFHIRQGVKFHNGDDLTAKDVAFSIWQTAEPDSRSGYADYIRETIKSIDTPDDYTVVVHLNKPSIYLDRYFTGSLAMVIPRDYYEKVGPDEFAKHPVGSGPYKWHSQSAGSFIKLEALPNHWQVGVPRFQYMTFQIVPEEATRVAKLETGEGDITEISRFRVKDLQEEGFKVLTKPGDTLLNIRGEMQWTSPALKDKRFRQALDLAIDKQAILDGIFGGMGRLAVSYPGSIVDTCAQIPALEPRGYDPEEAARLIQEAGLSGYTFTVPNMNRAGVPELAQVVEVVVGYWQAIGLNPVIRNTTYEAYRSQKRNGDVGNHVVVMDNSAAESCKSILHELAARFDSDYDSGANIKAEDHPELAAMFREALETTDDKVVQARVSDIYQNIYDNWFSTVIAELDLAVATSANVPEWDLGRAKTGNNYRGLVTRP</sequence>
<protein>
    <submittedName>
        <fullName evidence="5">ABC transporter substrate-binding protein</fullName>
    </submittedName>
</protein>
<dbReference type="PANTHER" id="PTHR30290:SF72">
    <property type="entry name" value="HTH-TYPE TRANSCRIPTIONAL REGULATOR SGRR"/>
    <property type="match status" value="1"/>
</dbReference>
<evidence type="ECO:0000313" key="6">
    <source>
        <dbReference type="Proteomes" id="UP001251085"/>
    </source>
</evidence>
<keyword evidence="6" id="KW-1185">Reference proteome</keyword>
<feature type="chain" id="PRO_5046393032" evidence="3">
    <location>
        <begin position="17"/>
        <end position="523"/>
    </location>
</feature>
<evidence type="ECO:0000256" key="2">
    <source>
        <dbReference type="ARBA" id="ARBA00005695"/>
    </source>
</evidence>
<dbReference type="EMBL" id="JAVRQI010000019">
    <property type="protein sequence ID" value="MDT1064229.1"/>
    <property type="molecule type" value="Genomic_DNA"/>
</dbReference>
<dbReference type="PANTHER" id="PTHR30290">
    <property type="entry name" value="PERIPLASMIC BINDING COMPONENT OF ABC TRANSPORTER"/>
    <property type="match status" value="1"/>
</dbReference>
<evidence type="ECO:0000259" key="4">
    <source>
        <dbReference type="Pfam" id="PF00496"/>
    </source>
</evidence>
<reference evidence="6" key="1">
    <citation type="submission" date="2023-07" db="EMBL/GenBank/DDBJ databases">
        <title>Characterization of two Paracoccaceae strains isolated from Phycosphere and proposal of Xinfangfangia lacusdiani sp. nov.</title>
        <authorList>
            <person name="Deng Y."/>
            <person name="Zhang Y.Q."/>
        </authorList>
    </citation>
    <scope>NUCLEOTIDE SEQUENCE [LARGE SCALE GENOMIC DNA]</scope>
    <source>
        <strain evidence="6">CPCC 101403</strain>
    </source>
</reference>
<feature type="domain" description="Solute-binding protein family 5" evidence="4">
    <location>
        <begin position="80"/>
        <end position="409"/>
    </location>
</feature>
<dbReference type="InterPro" id="IPR000914">
    <property type="entry name" value="SBP_5_dom"/>
</dbReference>
<dbReference type="PIRSF" id="PIRSF002741">
    <property type="entry name" value="MppA"/>
    <property type="match status" value="1"/>
</dbReference>
<evidence type="ECO:0000256" key="1">
    <source>
        <dbReference type="ARBA" id="ARBA00004418"/>
    </source>
</evidence>
<evidence type="ECO:0000313" key="5">
    <source>
        <dbReference type="EMBL" id="MDT1064229.1"/>
    </source>
</evidence>